<evidence type="ECO:0000256" key="1">
    <source>
        <dbReference type="SAM" id="Phobius"/>
    </source>
</evidence>
<dbReference type="RefSeq" id="WP_313792887.1">
    <property type="nucleotide sequence ID" value="NZ_CP102453.1"/>
</dbReference>
<organism evidence="2 3">
    <name type="scientific">Fundicoccus culcitae</name>
    <dbReference type="NCBI Taxonomy" id="2969821"/>
    <lineage>
        <taxon>Bacteria</taxon>
        <taxon>Bacillati</taxon>
        <taxon>Bacillota</taxon>
        <taxon>Bacilli</taxon>
        <taxon>Lactobacillales</taxon>
        <taxon>Aerococcaceae</taxon>
        <taxon>Fundicoccus</taxon>
    </lineage>
</organism>
<gene>
    <name evidence="2" type="ORF">NRE15_10805</name>
</gene>
<dbReference type="EMBL" id="CP102453">
    <property type="protein sequence ID" value="UUX33386.1"/>
    <property type="molecule type" value="Genomic_DNA"/>
</dbReference>
<feature type="transmembrane region" description="Helical" evidence="1">
    <location>
        <begin position="139"/>
        <end position="165"/>
    </location>
</feature>
<name>A0ABY5P3R8_9LACT</name>
<feature type="transmembrane region" description="Helical" evidence="1">
    <location>
        <begin position="284"/>
        <end position="302"/>
    </location>
</feature>
<feature type="transmembrane region" description="Helical" evidence="1">
    <location>
        <begin position="218"/>
        <end position="240"/>
    </location>
</feature>
<sequence length="587" mass="67143">MRFTDRVRQSFTNFSQSFSRFPLTSILLVAATIMNALNIENAQESYMRFIVTFIVGAMLAAVAQIIFERFFTAQANRRYALMAAAVLLTVAYYFILAPLSVYNIEFPIKTSVILFALLIAFIWIPTINNSLAFHQNLLAVIKAIFTSMLFAAILTLGFLAIYSAIDNLLFRLDDRVISHLVNIIWILFAPIYALSLIPTYRTDADTHAFSVPRFFEVLLTNIIIPLTLIYTLILIAYILINITGQFWSDNLLEPLLVSYAIISLIVYLLSFNLSNKYLIIYRRWFPKILLPIVLFQTIASILRIQEVGLTHGRYFVILFGVFSTLAAVIFSFNKEKWHGLSAVILLILSVISIVPPLDAFTLSRTDHMNRLEAVLESNEMLVGDQVVAKNNISGEDKVLITELVSYIDQMGYPNHFLPDDFDLYRDFDDVFGFDRAYDLSAFEMDMTQENAFWDWAEHPSINIEGFDTFLPLYIYTQDEADEALDPIIFEHADAIYHIEQTFNNNDYLQLAIVDPSGQTLLTYDTQVLFDTIFGEDYVQDPLGNVLTPEAATFVVENDEIRLQIVVMYLSRTEDYEDGGVYLLVEFK</sequence>
<feature type="transmembrane region" description="Helical" evidence="1">
    <location>
        <begin position="177"/>
        <end position="197"/>
    </location>
</feature>
<dbReference type="Pfam" id="PF13687">
    <property type="entry name" value="DUF4153"/>
    <property type="match status" value="1"/>
</dbReference>
<feature type="transmembrane region" description="Helical" evidence="1">
    <location>
        <begin position="45"/>
        <end position="67"/>
    </location>
</feature>
<feature type="transmembrane region" description="Helical" evidence="1">
    <location>
        <begin position="79"/>
        <end position="102"/>
    </location>
</feature>
<proteinExistence type="predicted"/>
<reference evidence="2 3" key="1">
    <citation type="submission" date="2022-08" db="EMBL/GenBank/DDBJ databases">
        <title>Aerococcaceae sp. nov isolated from spoiled eye mask.</title>
        <authorList>
            <person name="Zhou G."/>
            <person name="Xie X.-B."/>
            <person name="Shi Q.-S."/>
            <person name="Wang Y.-S."/>
            <person name="Wen X."/>
            <person name="Peng H."/>
            <person name="Yang X.-J."/>
            <person name="Tao H.-B."/>
            <person name="Huang X.-M."/>
        </authorList>
    </citation>
    <scope>NUCLEOTIDE SEQUENCE [LARGE SCALE GENOMIC DNA]</scope>
    <source>
        <strain evidence="3">DM20194951</strain>
    </source>
</reference>
<evidence type="ECO:0000313" key="2">
    <source>
        <dbReference type="EMBL" id="UUX33386.1"/>
    </source>
</evidence>
<dbReference type="InterPro" id="IPR025291">
    <property type="entry name" value="DUF4153"/>
</dbReference>
<feature type="transmembrane region" description="Helical" evidence="1">
    <location>
        <begin position="252"/>
        <end position="272"/>
    </location>
</feature>
<evidence type="ECO:0000313" key="3">
    <source>
        <dbReference type="Proteomes" id="UP001315967"/>
    </source>
</evidence>
<keyword evidence="1" id="KW-0812">Transmembrane</keyword>
<keyword evidence="1" id="KW-1133">Transmembrane helix</keyword>
<feature type="transmembrane region" description="Helical" evidence="1">
    <location>
        <begin position="339"/>
        <end position="357"/>
    </location>
</feature>
<feature type="transmembrane region" description="Helical" evidence="1">
    <location>
        <begin position="21"/>
        <end position="39"/>
    </location>
</feature>
<dbReference type="Proteomes" id="UP001315967">
    <property type="component" value="Chromosome"/>
</dbReference>
<keyword evidence="1" id="KW-0472">Membrane</keyword>
<protein>
    <submittedName>
        <fullName evidence="2">DUF4153 domain-containing protein</fullName>
    </submittedName>
</protein>
<keyword evidence="3" id="KW-1185">Reference proteome</keyword>
<feature type="transmembrane region" description="Helical" evidence="1">
    <location>
        <begin position="314"/>
        <end position="332"/>
    </location>
</feature>
<feature type="transmembrane region" description="Helical" evidence="1">
    <location>
        <begin position="108"/>
        <end position="127"/>
    </location>
</feature>
<accession>A0ABY5P3R8</accession>